<dbReference type="HAMAP" id="MF_00182">
    <property type="entry name" value="Formyl_trans"/>
    <property type="match status" value="1"/>
</dbReference>
<dbReference type="CDD" id="cd08646">
    <property type="entry name" value="FMT_core_Met-tRNA-FMT_N"/>
    <property type="match status" value="1"/>
</dbReference>
<keyword evidence="4 5" id="KW-0648">Protein biosynthesis</keyword>
<dbReference type="GO" id="GO:0005829">
    <property type="term" value="C:cytosol"/>
    <property type="evidence" value="ECO:0007669"/>
    <property type="project" value="TreeGrafter"/>
</dbReference>
<dbReference type="Gene3D" id="3.40.50.12230">
    <property type="match status" value="1"/>
</dbReference>
<gene>
    <name evidence="5" type="primary">fmt</name>
    <name evidence="8" type="ORF">EV380_0749</name>
</gene>
<dbReference type="GO" id="GO:0004479">
    <property type="term" value="F:methionyl-tRNA formyltransferase activity"/>
    <property type="evidence" value="ECO:0007669"/>
    <property type="project" value="UniProtKB-UniRule"/>
</dbReference>
<dbReference type="InterPro" id="IPR005793">
    <property type="entry name" value="Formyl_trans_C"/>
</dbReference>
<evidence type="ECO:0000313" key="8">
    <source>
        <dbReference type="EMBL" id="RZU61188.1"/>
    </source>
</evidence>
<evidence type="ECO:0000259" key="6">
    <source>
        <dbReference type="Pfam" id="PF00551"/>
    </source>
</evidence>
<evidence type="ECO:0000259" key="7">
    <source>
        <dbReference type="Pfam" id="PF02911"/>
    </source>
</evidence>
<sequence length="325" mass="33678">MKVLFAGTPAVAVPSLRRLVEDGYDVVAVLTREDAPLGRKRVLTPSPVAAAAAALGLATIKANRITPEAKEAIAAAGADVAAIVAYGGIIPADALAIPEHGWINLHFSLLPAWRGAAPVQHAVIAGDDVTGAATFQLEEGLDTGPVLGQLTQGIDPATTSGELLEELSVSGAVLLSQTLAGVDAGRIVPVPQSGPATHAPKLSLEDGRIDWAQPALAIRRRVNGVTPEPGAWTTLDGTRFKIGPLRRDVWNDSTREATRALADEHPELAALAPGAVFVAPGKRPRPFVGTGSHPIELETVQPAGKKMMPATDWARGGAAREANFA</sequence>
<dbReference type="SUPFAM" id="SSF53328">
    <property type="entry name" value="Formyltransferase"/>
    <property type="match status" value="1"/>
</dbReference>
<feature type="domain" description="Formyl transferase N-terminal" evidence="6">
    <location>
        <begin position="2"/>
        <end position="171"/>
    </location>
</feature>
<dbReference type="PANTHER" id="PTHR11138:SF5">
    <property type="entry name" value="METHIONYL-TRNA FORMYLTRANSFERASE, MITOCHONDRIAL"/>
    <property type="match status" value="1"/>
</dbReference>
<dbReference type="EMBL" id="SHLA01000001">
    <property type="protein sequence ID" value="RZU61188.1"/>
    <property type="molecule type" value="Genomic_DNA"/>
</dbReference>
<evidence type="ECO:0000256" key="1">
    <source>
        <dbReference type="ARBA" id="ARBA00010699"/>
    </source>
</evidence>
<accession>A0A4Q8AAT6</accession>
<evidence type="ECO:0000256" key="4">
    <source>
        <dbReference type="ARBA" id="ARBA00022917"/>
    </source>
</evidence>
<feature type="domain" description="Formyl transferase C-terminal" evidence="7">
    <location>
        <begin position="201"/>
        <end position="316"/>
    </location>
</feature>
<comment type="function">
    <text evidence="5">Attaches a formyl group to the free amino group of methionyl-tRNA(fMet). The formyl group appears to play a dual role in the initiator identity of N-formylmethionyl-tRNA by promoting its recognition by IF2 and preventing the misappropriation of this tRNA by the elongation apparatus.</text>
</comment>
<keyword evidence="9" id="KW-1185">Reference proteome</keyword>
<keyword evidence="3 5" id="KW-0808">Transferase</keyword>
<dbReference type="Pfam" id="PF00551">
    <property type="entry name" value="Formyl_trans_N"/>
    <property type="match status" value="1"/>
</dbReference>
<dbReference type="InterPro" id="IPR041711">
    <property type="entry name" value="Met-tRNA-FMT_N"/>
</dbReference>
<dbReference type="RefSeq" id="WP_130449443.1">
    <property type="nucleotide sequence ID" value="NZ_SHLA01000001.1"/>
</dbReference>
<dbReference type="AlphaFoldDB" id="A0A4Q8AAT6"/>
<dbReference type="Pfam" id="PF02911">
    <property type="entry name" value="Formyl_trans_C"/>
    <property type="match status" value="1"/>
</dbReference>
<dbReference type="OrthoDB" id="9802815at2"/>
<reference evidence="8 9" key="1">
    <citation type="submission" date="2019-02" db="EMBL/GenBank/DDBJ databases">
        <title>Sequencing the genomes of 1000 actinobacteria strains.</title>
        <authorList>
            <person name="Klenk H.-P."/>
        </authorList>
    </citation>
    <scope>NUCLEOTIDE SEQUENCE [LARGE SCALE GENOMIC DNA]</scope>
    <source>
        <strain evidence="8 9">DSM 17364</strain>
    </source>
</reference>
<dbReference type="EC" id="2.1.2.9" evidence="2 5"/>
<dbReference type="InterPro" id="IPR036477">
    <property type="entry name" value="Formyl_transf_N_sf"/>
</dbReference>
<comment type="caution">
    <text evidence="8">The sequence shown here is derived from an EMBL/GenBank/DDBJ whole genome shotgun (WGS) entry which is preliminary data.</text>
</comment>
<proteinExistence type="inferred from homology"/>
<organism evidence="8 9">
    <name type="scientific">Zhihengliuella halotolerans</name>
    <dbReference type="NCBI Taxonomy" id="370736"/>
    <lineage>
        <taxon>Bacteria</taxon>
        <taxon>Bacillati</taxon>
        <taxon>Actinomycetota</taxon>
        <taxon>Actinomycetes</taxon>
        <taxon>Micrococcales</taxon>
        <taxon>Micrococcaceae</taxon>
        <taxon>Zhihengliuella</taxon>
    </lineage>
</organism>
<evidence type="ECO:0000313" key="9">
    <source>
        <dbReference type="Proteomes" id="UP000292685"/>
    </source>
</evidence>
<evidence type="ECO:0000256" key="3">
    <source>
        <dbReference type="ARBA" id="ARBA00022679"/>
    </source>
</evidence>
<evidence type="ECO:0000256" key="5">
    <source>
        <dbReference type="HAMAP-Rule" id="MF_00182"/>
    </source>
</evidence>
<dbReference type="InterPro" id="IPR011034">
    <property type="entry name" value="Formyl_transferase-like_C_sf"/>
</dbReference>
<protein>
    <recommendedName>
        <fullName evidence="2 5">Methionyl-tRNA formyltransferase</fullName>
        <ecNumber evidence="2 5">2.1.2.9</ecNumber>
    </recommendedName>
</protein>
<comment type="catalytic activity">
    <reaction evidence="5">
        <text>L-methionyl-tRNA(fMet) + (6R)-10-formyltetrahydrofolate = N-formyl-L-methionyl-tRNA(fMet) + (6S)-5,6,7,8-tetrahydrofolate + H(+)</text>
        <dbReference type="Rhea" id="RHEA:24380"/>
        <dbReference type="Rhea" id="RHEA-COMP:9952"/>
        <dbReference type="Rhea" id="RHEA-COMP:9953"/>
        <dbReference type="ChEBI" id="CHEBI:15378"/>
        <dbReference type="ChEBI" id="CHEBI:57453"/>
        <dbReference type="ChEBI" id="CHEBI:78530"/>
        <dbReference type="ChEBI" id="CHEBI:78844"/>
        <dbReference type="ChEBI" id="CHEBI:195366"/>
        <dbReference type="EC" id="2.1.2.9"/>
    </reaction>
</comment>
<evidence type="ECO:0000256" key="2">
    <source>
        <dbReference type="ARBA" id="ARBA00012261"/>
    </source>
</evidence>
<feature type="binding site" evidence="5">
    <location>
        <begin position="108"/>
        <end position="111"/>
    </location>
    <ligand>
        <name>(6S)-5,6,7,8-tetrahydrofolate</name>
        <dbReference type="ChEBI" id="CHEBI:57453"/>
    </ligand>
</feature>
<dbReference type="PANTHER" id="PTHR11138">
    <property type="entry name" value="METHIONYL-TRNA FORMYLTRANSFERASE"/>
    <property type="match status" value="1"/>
</dbReference>
<dbReference type="InterPro" id="IPR044135">
    <property type="entry name" value="Met-tRNA-FMT_C"/>
</dbReference>
<name>A0A4Q8AAT6_9MICC</name>
<dbReference type="InterPro" id="IPR005794">
    <property type="entry name" value="Fmt"/>
</dbReference>
<dbReference type="Proteomes" id="UP000292685">
    <property type="component" value="Unassembled WGS sequence"/>
</dbReference>
<dbReference type="CDD" id="cd08704">
    <property type="entry name" value="Met_tRNA_FMT_C"/>
    <property type="match status" value="1"/>
</dbReference>
<dbReference type="NCBIfam" id="TIGR00460">
    <property type="entry name" value="fmt"/>
    <property type="match status" value="1"/>
</dbReference>
<dbReference type="InterPro" id="IPR002376">
    <property type="entry name" value="Formyl_transf_N"/>
</dbReference>
<dbReference type="SUPFAM" id="SSF50486">
    <property type="entry name" value="FMT C-terminal domain-like"/>
    <property type="match status" value="1"/>
</dbReference>
<comment type="similarity">
    <text evidence="1 5">Belongs to the Fmt family.</text>
</comment>